<name>A0ABM5N3T6_EMTOG</name>
<dbReference type="EMBL" id="CP002961">
    <property type="protein sequence ID" value="AFK04151.1"/>
    <property type="molecule type" value="Genomic_DNA"/>
</dbReference>
<proteinExistence type="predicted"/>
<dbReference type="InterPro" id="IPR001434">
    <property type="entry name" value="OmcB-like_DUF11"/>
</dbReference>
<evidence type="ECO:0000259" key="1">
    <source>
        <dbReference type="Pfam" id="PF01345"/>
    </source>
</evidence>
<dbReference type="InterPro" id="IPR025667">
    <property type="entry name" value="SprB_repeat"/>
</dbReference>
<organism evidence="2 3">
    <name type="scientific">Emticicia oligotrophica (strain DSM 17448 / CIP 109782 / MTCC 6937 / GPTSA100-15)</name>
    <dbReference type="NCBI Taxonomy" id="929562"/>
    <lineage>
        <taxon>Bacteria</taxon>
        <taxon>Pseudomonadati</taxon>
        <taxon>Bacteroidota</taxon>
        <taxon>Cytophagia</taxon>
        <taxon>Cytophagales</taxon>
        <taxon>Leadbetterellaceae</taxon>
        <taxon>Emticicia</taxon>
    </lineage>
</organism>
<dbReference type="Gene3D" id="2.60.40.1170">
    <property type="entry name" value="Mu homology domain, subdomain B"/>
    <property type="match status" value="1"/>
</dbReference>
<evidence type="ECO:0000313" key="2">
    <source>
        <dbReference type="EMBL" id="AFK04151.1"/>
    </source>
</evidence>
<sequence>MKNLYIHHLLFVFLSVQLIFGGINAEAKSEAIGLAVKKNKRNNILRLLSKLETDLTDVSLSQTTSGSYVTTGSNVTFTLTLNNEGQTNISGLEITDILPSELSLLNVSPSIGTTSILNNIITWRIDNFPAFSTPITLNITAKVNSSGVFNNFAEVTAMNETDIDSKPKNNVLVEDDIAIACTSVPYRYCSGAQIEISASATSGYNNYQWYRNGEIIVGATSQSYTITSEGSYTYTADVSVGTSSCTGTLCCPIVVERYPEIVLTGIQTSPSCGNSNGSVSLTATGGTGSYSYSRDGVNYFSTNIFSGLVAGTYNFYVRDGIGCVGNTTVTLVSNDSNISLVATQTSPSCGNSNGSVSLTATGGTGSYSYSRDGINYFSTNIFSGLVAGTYNFYVKDGSGCVGSMTLTLVSNNSSLSLTGIQTSPSCGNSNGSVSLTATGGTGSYSYKSRWC</sequence>
<dbReference type="InterPro" id="IPR013783">
    <property type="entry name" value="Ig-like_fold"/>
</dbReference>
<protein>
    <submittedName>
        <fullName evidence="2">Conserved repeat domain protein</fullName>
    </submittedName>
</protein>
<dbReference type="Pfam" id="PF13573">
    <property type="entry name" value="SprB"/>
    <property type="match status" value="3"/>
</dbReference>
<accession>A0ABM5N3T6</accession>
<reference evidence="2 3" key="1">
    <citation type="submission" date="2011-07" db="EMBL/GenBank/DDBJ databases">
        <title>The complete genome of chromosome of Emticicia oligotrophica DSM 17448.</title>
        <authorList>
            <consortium name="US DOE Joint Genome Institute (JGI-PGF)"/>
            <person name="Lucas S."/>
            <person name="Han J."/>
            <person name="Lapidus A."/>
            <person name="Bruce D."/>
            <person name="Goodwin L."/>
            <person name="Pitluck S."/>
            <person name="Peters L."/>
            <person name="Kyrpides N."/>
            <person name="Mavromatis K."/>
            <person name="Ivanova N."/>
            <person name="Ovchinnikova G."/>
            <person name="Teshima H."/>
            <person name="Detter J.C."/>
            <person name="Tapia R."/>
            <person name="Han C."/>
            <person name="Land M."/>
            <person name="Hauser L."/>
            <person name="Markowitz V."/>
            <person name="Cheng J.-F."/>
            <person name="Hugenholtz P."/>
            <person name="Woyke T."/>
            <person name="Wu D."/>
            <person name="Tindall B."/>
            <person name="Pomrenke H."/>
            <person name="Brambilla E."/>
            <person name="Klenk H.-P."/>
            <person name="Eisen J.A."/>
        </authorList>
    </citation>
    <scope>NUCLEOTIDE SEQUENCE [LARGE SCALE GENOMIC DNA]</scope>
    <source>
        <strain evidence="2 3">DSM 17448</strain>
    </source>
</reference>
<dbReference type="NCBIfam" id="TIGR01451">
    <property type="entry name" value="B_ant_repeat"/>
    <property type="match status" value="1"/>
</dbReference>
<dbReference type="InterPro" id="IPR047589">
    <property type="entry name" value="DUF11_rpt"/>
</dbReference>
<evidence type="ECO:0000313" key="3">
    <source>
        <dbReference type="Proteomes" id="UP000002875"/>
    </source>
</evidence>
<gene>
    <name evidence="2" type="ordered locus">Emtol_3018</name>
</gene>
<feature type="domain" description="DUF11" evidence="1">
    <location>
        <begin position="57"/>
        <end position="171"/>
    </location>
</feature>
<dbReference type="Pfam" id="PF01345">
    <property type="entry name" value="DUF11"/>
    <property type="match status" value="1"/>
</dbReference>
<dbReference type="Proteomes" id="UP000002875">
    <property type="component" value="Chromosome"/>
</dbReference>
<dbReference type="Gene3D" id="2.60.40.10">
    <property type="entry name" value="Immunoglobulins"/>
    <property type="match status" value="1"/>
</dbReference>
<dbReference type="RefSeq" id="WP_015029845.1">
    <property type="nucleotide sequence ID" value="NC_018748.1"/>
</dbReference>
<keyword evidence="3" id="KW-1185">Reference proteome</keyword>